<dbReference type="PANTHER" id="PTHR43591:SF10">
    <property type="entry name" value="ABC TRANSMEMBRANE TYPE-1 DOMAIN-CONTAINING PROTEIN-RELATED"/>
    <property type="match status" value="1"/>
</dbReference>
<feature type="compositionally biased region" description="Pro residues" evidence="2">
    <location>
        <begin position="1"/>
        <end position="10"/>
    </location>
</feature>
<reference evidence="3" key="1">
    <citation type="submission" date="2022-07" db="EMBL/GenBank/DDBJ databases">
        <title>Draft genome sequence of Zalerion maritima ATCC 34329, a (micro)plastics degrading marine fungus.</title>
        <authorList>
            <person name="Paco A."/>
            <person name="Goncalves M.F.M."/>
            <person name="Rocha-Santos T.A.P."/>
            <person name="Alves A."/>
        </authorList>
    </citation>
    <scope>NUCLEOTIDE SEQUENCE</scope>
    <source>
        <strain evidence="3">ATCC 34329</strain>
    </source>
</reference>
<dbReference type="GO" id="GO:0032259">
    <property type="term" value="P:methylation"/>
    <property type="evidence" value="ECO:0007669"/>
    <property type="project" value="UniProtKB-KW"/>
</dbReference>
<dbReference type="Gene3D" id="3.40.50.150">
    <property type="entry name" value="Vaccinia Virus protein VP39"/>
    <property type="match status" value="1"/>
</dbReference>
<sequence length="363" mass="41149">MGAASTPPPGASTSSPAPAAAEDPHHHHIEVDRDLYPENGPDDDDDDGYSSAGVSDASTSLASSILDFKWENNRRYHKFREGEYHFPNDEPEQERENIKHLMVLQLLGNKLFLAPVDLEDGNRTKKVLDVGTGTGAWAIDIGDEFPKADIIGIDLSPIQPSWLPPNVRFRVDSAEDDWLDYESFDFIHLRHMNAAIKDWPQFFDRAYRHTKPGGWIELQEYDFTLTSDDNSLAGDWPYYKCSKLIHQGLEALGVVPHSTLRNPQYLRDAGFTNITTKVFKVPLGVWPKDRTLKTIGMYQRHAMVDGLNAITMGPFTRGLKWKPEEVEVFLVEVRRTIEDPKVHSYFPFHVVYAQRPEETGEGS</sequence>
<dbReference type="GO" id="GO:0008168">
    <property type="term" value="F:methyltransferase activity"/>
    <property type="evidence" value="ECO:0007669"/>
    <property type="project" value="UniProtKB-KW"/>
</dbReference>
<comment type="similarity">
    <text evidence="1">Belongs to the methyltransferase superfamily. LaeA methyltransferase family.</text>
</comment>
<organism evidence="3 4">
    <name type="scientific">Zalerion maritima</name>
    <dbReference type="NCBI Taxonomy" id="339359"/>
    <lineage>
        <taxon>Eukaryota</taxon>
        <taxon>Fungi</taxon>
        <taxon>Dikarya</taxon>
        <taxon>Ascomycota</taxon>
        <taxon>Pezizomycotina</taxon>
        <taxon>Sordariomycetes</taxon>
        <taxon>Lulworthiomycetidae</taxon>
        <taxon>Lulworthiales</taxon>
        <taxon>Lulworthiaceae</taxon>
        <taxon>Zalerion</taxon>
    </lineage>
</organism>
<gene>
    <name evidence="3" type="ORF">MKZ38_006581</name>
</gene>
<dbReference type="PANTHER" id="PTHR43591">
    <property type="entry name" value="METHYLTRANSFERASE"/>
    <property type="match status" value="1"/>
</dbReference>
<dbReference type="Proteomes" id="UP001201980">
    <property type="component" value="Unassembled WGS sequence"/>
</dbReference>
<feature type="compositionally biased region" description="Basic and acidic residues" evidence="2">
    <location>
        <begin position="22"/>
        <end position="36"/>
    </location>
</feature>
<evidence type="ECO:0000256" key="1">
    <source>
        <dbReference type="ARBA" id="ARBA00038158"/>
    </source>
</evidence>
<dbReference type="SUPFAM" id="SSF53335">
    <property type="entry name" value="S-adenosyl-L-methionine-dependent methyltransferases"/>
    <property type="match status" value="1"/>
</dbReference>
<dbReference type="InterPro" id="IPR029063">
    <property type="entry name" value="SAM-dependent_MTases_sf"/>
</dbReference>
<dbReference type="Pfam" id="PF13489">
    <property type="entry name" value="Methyltransf_23"/>
    <property type="match status" value="1"/>
</dbReference>
<dbReference type="EMBL" id="JAKWBI020000401">
    <property type="protein sequence ID" value="KAJ2895436.1"/>
    <property type="molecule type" value="Genomic_DNA"/>
</dbReference>
<proteinExistence type="inferred from homology"/>
<evidence type="ECO:0000313" key="4">
    <source>
        <dbReference type="Proteomes" id="UP001201980"/>
    </source>
</evidence>
<keyword evidence="3" id="KW-0489">Methyltransferase</keyword>
<feature type="compositionally biased region" description="Low complexity" evidence="2">
    <location>
        <begin position="11"/>
        <end position="21"/>
    </location>
</feature>
<name>A0AAD5WNE6_9PEZI</name>
<keyword evidence="3" id="KW-0808">Transferase</keyword>
<dbReference type="CDD" id="cd02440">
    <property type="entry name" value="AdoMet_MTases"/>
    <property type="match status" value="1"/>
</dbReference>
<comment type="caution">
    <text evidence="3">The sequence shown here is derived from an EMBL/GenBank/DDBJ whole genome shotgun (WGS) entry which is preliminary data.</text>
</comment>
<protein>
    <submittedName>
        <fullName evidence="3">S-adenosyl-L-methionine-dependent methyltransferase</fullName>
    </submittedName>
</protein>
<evidence type="ECO:0000313" key="3">
    <source>
        <dbReference type="EMBL" id="KAJ2895436.1"/>
    </source>
</evidence>
<accession>A0AAD5WNE6</accession>
<keyword evidence="4" id="KW-1185">Reference proteome</keyword>
<evidence type="ECO:0000256" key="2">
    <source>
        <dbReference type="SAM" id="MobiDB-lite"/>
    </source>
</evidence>
<feature type="region of interest" description="Disordered" evidence="2">
    <location>
        <begin position="1"/>
        <end position="56"/>
    </location>
</feature>
<dbReference type="AlphaFoldDB" id="A0AAD5WNE6"/>